<feature type="compositionally biased region" description="Polar residues" evidence="4">
    <location>
        <begin position="55"/>
        <end position="69"/>
    </location>
</feature>
<name>A0ABM1T1V9_LIMPO</name>
<accession>A0ABM1T1V9</accession>
<evidence type="ECO:0000256" key="3">
    <source>
        <dbReference type="ARBA" id="ARBA00023013"/>
    </source>
</evidence>
<comment type="function">
    <text evidence="1">Extremely potent competitive inhibitor of cAMP-dependent protein kinase activity, this protein interacts with the catalytic subunit of the enzyme after the cAMP-induced dissociation of its regulatory chains.</text>
</comment>
<dbReference type="InterPro" id="IPR004171">
    <property type="entry name" value="cAMP_dep_PKI"/>
</dbReference>
<organism evidence="5 6">
    <name type="scientific">Limulus polyphemus</name>
    <name type="common">Atlantic horseshoe crab</name>
    <dbReference type="NCBI Taxonomy" id="6850"/>
    <lineage>
        <taxon>Eukaryota</taxon>
        <taxon>Metazoa</taxon>
        <taxon>Ecdysozoa</taxon>
        <taxon>Arthropoda</taxon>
        <taxon>Chelicerata</taxon>
        <taxon>Merostomata</taxon>
        <taxon>Xiphosura</taxon>
        <taxon>Limulidae</taxon>
        <taxon>Limulus</taxon>
    </lineage>
</organism>
<evidence type="ECO:0000256" key="2">
    <source>
        <dbReference type="ARBA" id="ARBA00006393"/>
    </source>
</evidence>
<evidence type="ECO:0000256" key="1">
    <source>
        <dbReference type="ARBA" id="ARBA00002844"/>
    </source>
</evidence>
<comment type="similarity">
    <text evidence="2">Belongs to the PKI family.</text>
</comment>
<dbReference type="RefSeq" id="XP_022249865.1">
    <property type="nucleotide sequence ID" value="XM_022394157.1"/>
</dbReference>
<gene>
    <name evidence="6" type="primary">LOC106466200</name>
</gene>
<reference evidence="6" key="1">
    <citation type="submission" date="2025-08" db="UniProtKB">
        <authorList>
            <consortium name="RefSeq"/>
        </authorList>
    </citation>
    <scope>IDENTIFICATION</scope>
    <source>
        <tissue evidence="6">Muscle</tissue>
    </source>
</reference>
<evidence type="ECO:0000256" key="4">
    <source>
        <dbReference type="SAM" id="MobiDB-lite"/>
    </source>
</evidence>
<sequence>MTHAWVGSAKIDYKWSNLMDGKDEDSTRDTENETTLKKFQQCSRTGRRNALPDIRNQQSEGSTASLSNEFSKLSCSVPNSYICTRPSTYLRPLLTRGFYNPRINE</sequence>
<dbReference type="Proteomes" id="UP000694941">
    <property type="component" value="Unplaced"/>
</dbReference>
<keyword evidence="3" id="KW-0649">Protein kinase inhibitor</keyword>
<proteinExistence type="inferred from homology"/>
<feature type="compositionally biased region" description="Basic and acidic residues" evidence="4">
    <location>
        <begin position="20"/>
        <end position="36"/>
    </location>
</feature>
<dbReference type="Pfam" id="PF02827">
    <property type="entry name" value="PKI"/>
    <property type="match status" value="1"/>
</dbReference>
<dbReference type="PANTHER" id="PTHR15416">
    <property type="entry name" value="CAMP-DEPENDENT PROTEIN KINASE INHIBITOR/PKI"/>
    <property type="match status" value="1"/>
</dbReference>
<feature type="region of interest" description="Disordered" evidence="4">
    <location>
        <begin position="19"/>
        <end position="69"/>
    </location>
</feature>
<evidence type="ECO:0000313" key="6">
    <source>
        <dbReference type="RefSeq" id="XP_022249865.1"/>
    </source>
</evidence>
<evidence type="ECO:0000313" key="5">
    <source>
        <dbReference type="Proteomes" id="UP000694941"/>
    </source>
</evidence>
<dbReference type="GeneID" id="106466200"/>
<keyword evidence="5" id="KW-1185">Reference proteome</keyword>
<protein>
    <submittedName>
        <fullName evidence="6">Uncharacterized protein LOC106466200 isoform X1</fullName>
    </submittedName>
</protein>